<dbReference type="AlphaFoldDB" id="A0AAP0IK44"/>
<comment type="subcellular location">
    <subcellularLocation>
        <location evidence="2">Cytoplasm</location>
    </subcellularLocation>
    <subcellularLocation>
        <location evidence="1">Nucleus</location>
    </subcellularLocation>
</comment>
<protein>
    <submittedName>
        <fullName evidence="8">Uncharacterized protein</fullName>
    </submittedName>
</protein>
<keyword evidence="4" id="KW-0611">Plant defense</keyword>
<evidence type="ECO:0000313" key="9">
    <source>
        <dbReference type="Proteomes" id="UP001417504"/>
    </source>
</evidence>
<dbReference type="GO" id="GO:0006629">
    <property type="term" value="P:lipid metabolic process"/>
    <property type="evidence" value="ECO:0007669"/>
    <property type="project" value="InterPro"/>
</dbReference>
<evidence type="ECO:0000259" key="7">
    <source>
        <dbReference type="Pfam" id="PF18117"/>
    </source>
</evidence>
<keyword evidence="9" id="KW-1185">Reference proteome</keyword>
<accession>A0AAP0IK44</accession>
<evidence type="ECO:0000259" key="6">
    <source>
        <dbReference type="Pfam" id="PF01764"/>
    </source>
</evidence>
<organism evidence="8 9">
    <name type="scientific">Stephania japonica</name>
    <dbReference type="NCBI Taxonomy" id="461633"/>
    <lineage>
        <taxon>Eukaryota</taxon>
        <taxon>Viridiplantae</taxon>
        <taxon>Streptophyta</taxon>
        <taxon>Embryophyta</taxon>
        <taxon>Tracheophyta</taxon>
        <taxon>Spermatophyta</taxon>
        <taxon>Magnoliopsida</taxon>
        <taxon>Ranunculales</taxon>
        <taxon>Menispermaceae</taxon>
        <taxon>Menispermoideae</taxon>
        <taxon>Cissampelideae</taxon>
        <taxon>Stephania</taxon>
    </lineage>
</organism>
<dbReference type="GO" id="GO:0006952">
    <property type="term" value="P:defense response"/>
    <property type="evidence" value="ECO:0007669"/>
    <property type="project" value="UniProtKB-KW"/>
</dbReference>
<keyword evidence="5" id="KW-0539">Nucleus</keyword>
<gene>
    <name evidence="8" type="ORF">Sjap_015951</name>
</gene>
<keyword evidence="3" id="KW-0963">Cytoplasm</keyword>
<evidence type="ECO:0000256" key="5">
    <source>
        <dbReference type="ARBA" id="ARBA00023242"/>
    </source>
</evidence>
<evidence type="ECO:0000256" key="4">
    <source>
        <dbReference type="ARBA" id="ARBA00022821"/>
    </source>
</evidence>
<dbReference type="Pfam" id="PF01764">
    <property type="entry name" value="Lipase_3"/>
    <property type="match status" value="1"/>
</dbReference>
<dbReference type="GO" id="GO:0005737">
    <property type="term" value="C:cytoplasm"/>
    <property type="evidence" value="ECO:0007669"/>
    <property type="project" value="UniProtKB-SubCell"/>
</dbReference>
<dbReference type="InterPro" id="IPR029058">
    <property type="entry name" value="AB_hydrolase_fold"/>
</dbReference>
<evidence type="ECO:0000313" key="8">
    <source>
        <dbReference type="EMBL" id="KAK9117004.1"/>
    </source>
</evidence>
<dbReference type="EMBL" id="JBBNAE010000006">
    <property type="protein sequence ID" value="KAK9117004.1"/>
    <property type="molecule type" value="Genomic_DNA"/>
</dbReference>
<feature type="domain" description="EDS1 EP" evidence="7">
    <location>
        <begin position="437"/>
        <end position="632"/>
    </location>
</feature>
<dbReference type="Pfam" id="PF18117">
    <property type="entry name" value="EDS1_EP"/>
    <property type="match status" value="1"/>
</dbReference>
<dbReference type="GO" id="GO:0005634">
    <property type="term" value="C:nucleus"/>
    <property type="evidence" value="ECO:0007669"/>
    <property type="project" value="UniProtKB-SubCell"/>
</dbReference>
<dbReference type="SUPFAM" id="SSF53474">
    <property type="entry name" value="alpha/beta-Hydrolases"/>
    <property type="match status" value="1"/>
</dbReference>
<dbReference type="PANTHER" id="PTHR47090:SF2">
    <property type="entry name" value="PROTEIN EDS1-RELATED"/>
    <property type="match status" value="1"/>
</dbReference>
<proteinExistence type="predicted"/>
<evidence type="ECO:0000256" key="1">
    <source>
        <dbReference type="ARBA" id="ARBA00004123"/>
    </source>
</evidence>
<name>A0AAP0IK44_9MAGN</name>
<dbReference type="Gene3D" id="3.40.50.1820">
    <property type="entry name" value="alpha/beta hydrolase"/>
    <property type="match status" value="1"/>
</dbReference>
<dbReference type="InterPro" id="IPR002921">
    <property type="entry name" value="Fungal_lipase-type"/>
</dbReference>
<evidence type="ECO:0000256" key="3">
    <source>
        <dbReference type="ARBA" id="ARBA00022490"/>
    </source>
</evidence>
<dbReference type="Proteomes" id="UP001417504">
    <property type="component" value="Unassembled WGS sequence"/>
</dbReference>
<dbReference type="PANTHER" id="PTHR47090">
    <property type="entry name" value="PROTEIN EDS1-RELATED"/>
    <property type="match status" value="1"/>
</dbReference>
<feature type="domain" description="Fungal lipase-type" evidence="6">
    <location>
        <begin position="135"/>
        <end position="221"/>
    </location>
</feature>
<dbReference type="InterPro" id="IPR041266">
    <property type="entry name" value="EDS1_EP"/>
</dbReference>
<comment type="caution">
    <text evidence="8">The sequence shown here is derived from an EMBL/GenBank/DDBJ whole genome shotgun (WGS) entry which is preliminary data.</text>
</comment>
<dbReference type="InterPro" id="IPR044214">
    <property type="entry name" value="EDS1-like"/>
</dbReference>
<sequence length="648" mass="74790">MDGRSFRDRVGLSEDIIDEACTQAMEAHNSTAAAHTIHHLYPSHTIFAFPGSWSLHWYNQKSFGESKVNLNEFPSLMSIVRDKAASANKFFMWQFESAVRTSNLHEQVLFNRWNSINQDLIVDEIDINGLSDFQVKKAMAEKRQIVFTGHSSGGSIAVLAAVWILEQHRKLGAQNQIPLFCVAFGSPLVGDRIFGHAIEREGWSRHFIHFYMRYDIVPRILLAPLSAVEQELHVILQFLNPKSAYYRQESIKRSREASVFYTKVMGSALSVVSHAACLFMGSTNLLLEAMTSFVELSPYRPFGTCIFCTENGKLVAVKNSDVVLQLLFYSLQLSPEQELSEISSRSLENHLVYKSKLQASLRKQNMVYLDNPAELPLSAVAAERDDMKLIDMALNDLGLSKQARICLRAAGELEKQKLKNQEKIDTNSSRMEEGLKMLQEYQTTCEVRDMVYYDAFKFQRESEDFQANVKRLELAGIWDEIIDMLMRYELPDGFEARREWVDRGTRYQHLVEPLDIANYYRHGMNDDTGPYIKVRPTRYKYTQRWFVHTWNLGLETCSESCFWARVEELLNHCNGKRPFEEVEEQVIKLEMDVLKWVTRGEISKDVFLEDSTFVKWWKTLPQQHRAESCLAAFMNMGGRNLSIPNYTD</sequence>
<reference evidence="8 9" key="1">
    <citation type="submission" date="2024-01" db="EMBL/GenBank/DDBJ databases">
        <title>Genome assemblies of Stephania.</title>
        <authorList>
            <person name="Yang L."/>
        </authorList>
    </citation>
    <scope>NUCLEOTIDE SEQUENCE [LARGE SCALE GENOMIC DNA]</scope>
    <source>
        <strain evidence="8">QJT</strain>
        <tissue evidence="8">Leaf</tissue>
    </source>
</reference>
<evidence type="ECO:0000256" key="2">
    <source>
        <dbReference type="ARBA" id="ARBA00004496"/>
    </source>
</evidence>